<gene>
    <name evidence="1" type="ORF">LTRI10_LOCUS16989</name>
</gene>
<evidence type="ECO:0000313" key="2">
    <source>
        <dbReference type="Proteomes" id="UP001497516"/>
    </source>
</evidence>
<reference evidence="1 2" key="1">
    <citation type="submission" date="2024-04" db="EMBL/GenBank/DDBJ databases">
        <authorList>
            <person name="Fracassetti M."/>
        </authorList>
    </citation>
    <scope>NUCLEOTIDE SEQUENCE [LARGE SCALE GENOMIC DNA]</scope>
</reference>
<protein>
    <submittedName>
        <fullName evidence="1">Uncharacterized protein</fullName>
    </submittedName>
</protein>
<proteinExistence type="predicted"/>
<name>A0AAV2DMJ1_9ROSI</name>
<sequence length="206" mass="22923">MGGLTGALLYGVGSVMATVDSAMELADGTLKEADSNSCEGTWTFGSLKEAAEVSQCLSFNEVNNGTLIRQRVEGHLARKFGPGRYGRAEEQDVEWMFGIAGELLGSQENQLFVGKSLFHAIIRVHGLHGEPMWDAWSYVGEDEFFETENFGDRSLVQVVERNWKDRKRRLHHCPLIIINNNWEGSSPLGLPCLFSVSSPLLYLRRG</sequence>
<keyword evidence="2" id="KW-1185">Reference proteome</keyword>
<dbReference type="Proteomes" id="UP001497516">
    <property type="component" value="Chromosome 3"/>
</dbReference>
<accession>A0AAV2DMJ1</accession>
<organism evidence="1 2">
    <name type="scientific">Linum trigynum</name>
    <dbReference type="NCBI Taxonomy" id="586398"/>
    <lineage>
        <taxon>Eukaryota</taxon>
        <taxon>Viridiplantae</taxon>
        <taxon>Streptophyta</taxon>
        <taxon>Embryophyta</taxon>
        <taxon>Tracheophyta</taxon>
        <taxon>Spermatophyta</taxon>
        <taxon>Magnoliopsida</taxon>
        <taxon>eudicotyledons</taxon>
        <taxon>Gunneridae</taxon>
        <taxon>Pentapetalae</taxon>
        <taxon>rosids</taxon>
        <taxon>fabids</taxon>
        <taxon>Malpighiales</taxon>
        <taxon>Linaceae</taxon>
        <taxon>Linum</taxon>
    </lineage>
</organism>
<dbReference type="EMBL" id="OZ034816">
    <property type="protein sequence ID" value="CAL1375174.1"/>
    <property type="molecule type" value="Genomic_DNA"/>
</dbReference>
<dbReference type="AlphaFoldDB" id="A0AAV2DMJ1"/>
<evidence type="ECO:0000313" key="1">
    <source>
        <dbReference type="EMBL" id="CAL1375174.1"/>
    </source>
</evidence>